<dbReference type="CDD" id="cd20534">
    <property type="entry name" value="CYCLIN_CCNM_CCNQ_rpt1"/>
    <property type="match status" value="1"/>
</dbReference>
<evidence type="ECO:0000313" key="3">
    <source>
        <dbReference type="EMBL" id="ELK25996.1"/>
    </source>
</evidence>
<organism evidence="3 4">
    <name type="scientific">Myotis davidii</name>
    <name type="common">David's myotis</name>
    <dbReference type="NCBI Taxonomy" id="225400"/>
    <lineage>
        <taxon>Eukaryota</taxon>
        <taxon>Metazoa</taxon>
        <taxon>Chordata</taxon>
        <taxon>Craniata</taxon>
        <taxon>Vertebrata</taxon>
        <taxon>Euteleostomi</taxon>
        <taxon>Mammalia</taxon>
        <taxon>Eutheria</taxon>
        <taxon>Laurasiatheria</taxon>
        <taxon>Chiroptera</taxon>
        <taxon>Yangochiroptera</taxon>
        <taxon>Vespertilionidae</taxon>
        <taxon>Myotis</taxon>
    </lineage>
</organism>
<keyword evidence="4" id="KW-1185">Reference proteome</keyword>
<dbReference type="GO" id="GO:0006357">
    <property type="term" value="P:regulation of transcription by RNA polymerase II"/>
    <property type="evidence" value="ECO:0007669"/>
    <property type="project" value="InterPro"/>
</dbReference>
<keyword evidence="1" id="KW-0195">Cyclin</keyword>
<gene>
    <name evidence="3" type="ORF">MDA_GLEAN10000658</name>
</gene>
<dbReference type="InterPro" id="IPR043198">
    <property type="entry name" value="Cyclin/Ssn8"/>
</dbReference>
<dbReference type="Gene3D" id="1.10.472.10">
    <property type="entry name" value="Cyclin-like"/>
    <property type="match status" value="2"/>
</dbReference>
<reference evidence="4" key="1">
    <citation type="journal article" date="2013" name="Science">
        <title>Comparative analysis of bat genomes provides insight into the evolution of flight and immunity.</title>
        <authorList>
            <person name="Zhang G."/>
            <person name="Cowled C."/>
            <person name="Shi Z."/>
            <person name="Huang Z."/>
            <person name="Bishop-Lilly K.A."/>
            <person name="Fang X."/>
            <person name="Wynne J.W."/>
            <person name="Xiong Z."/>
            <person name="Baker M.L."/>
            <person name="Zhao W."/>
            <person name="Tachedjian M."/>
            <person name="Zhu Y."/>
            <person name="Zhou P."/>
            <person name="Jiang X."/>
            <person name="Ng J."/>
            <person name="Yang L."/>
            <person name="Wu L."/>
            <person name="Xiao J."/>
            <person name="Feng Y."/>
            <person name="Chen Y."/>
            <person name="Sun X."/>
            <person name="Zhang Y."/>
            <person name="Marsh G.A."/>
            <person name="Crameri G."/>
            <person name="Broder C.C."/>
            <person name="Frey K.G."/>
            <person name="Wang L.F."/>
            <person name="Wang J."/>
        </authorList>
    </citation>
    <scope>NUCLEOTIDE SEQUENCE [LARGE SCALE GENOMIC DNA]</scope>
</reference>
<sequence length="208" mass="23161">MEVGDKLEMPPIPLATACATYHKFFCEINLDAYDPYLVAMSALYLAGKVEEQPLRTHDIINVSNRYFHPGRLAESLQLATDPHLHHCLGPAEGQLPRGLCVQFQAQHIVVAVLQLALQVYEVQVSAEAKAEKPWWQVFSDDLTQPIIDNTVSDLTRIYTIDTETPKGAAQGLSKEKPVTLDYQGTAPPHCLDGWSPEHWLGGLVLCCW</sequence>
<feature type="domain" description="Cyclin N-terminal" evidence="2">
    <location>
        <begin position="1"/>
        <end position="66"/>
    </location>
</feature>
<dbReference type="Proteomes" id="UP000010556">
    <property type="component" value="Unassembled WGS sequence"/>
</dbReference>
<dbReference type="GO" id="GO:0016538">
    <property type="term" value="F:cyclin-dependent protein serine/threonine kinase regulator activity"/>
    <property type="evidence" value="ECO:0007669"/>
    <property type="project" value="InterPro"/>
</dbReference>
<dbReference type="InterPro" id="IPR036915">
    <property type="entry name" value="Cyclin-like_sf"/>
</dbReference>
<proteinExistence type="predicted"/>
<protein>
    <submittedName>
        <fullName evidence="3">Cyclin-related protein FAM58A</fullName>
    </submittedName>
</protein>
<dbReference type="InterPro" id="IPR048055">
    <property type="entry name" value="Cyclin-Q_first_cyclin_box"/>
</dbReference>
<name>L5LJF0_MYODS</name>
<dbReference type="Pfam" id="PF00134">
    <property type="entry name" value="Cyclin_N"/>
    <property type="match status" value="1"/>
</dbReference>
<evidence type="ECO:0000313" key="4">
    <source>
        <dbReference type="Proteomes" id="UP000010556"/>
    </source>
</evidence>
<dbReference type="SUPFAM" id="SSF47954">
    <property type="entry name" value="Cyclin-like"/>
    <property type="match status" value="2"/>
</dbReference>
<dbReference type="InterPro" id="IPR006671">
    <property type="entry name" value="Cyclin_N"/>
</dbReference>
<accession>L5LJF0</accession>
<dbReference type="PANTHER" id="PTHR10026">
    <property type="entry name" value="CYCLIN"/>
    <property type="match status" value="1"/>
</dbReference>
<dbReference type="EMBL" id="KB111322">
    <property type="protein sequence ID" value="ELK25996.1"/>
    <property type="molecule type" value="Genomic_DNA"/>
</dbReference>
<evidence type="ECO:0000256" key="1">
    <source>
        <dbReference type="ARBA" id="ARBA00023127"/>
    </source>
</evidence>
<evidence type="ECO:0000259" key="2">
    <source>
        <dbReference type="Pfam" id="PF00134"/>
    </source>
</evidence>
<dbReference type="AlphaFoldDB" id="L5LJF0"/>